<name>A0ABT3WJU3_9PROT</name>
<evidence type="ECO:0000313" key="2">
    <source>
        <dbReference type="EMBL" id="MCX5618089.1"/>
    </source>
</evidence>
<proteinExistence type="predicted"/>
<dbReference type="EMBL" id="JANIDY010000002">
    <property type="protein sequence ID" value="MCX5618089.1"/>
    <property type="molecule type" value="Genomic_DNA"/>
</dbReference>
<evidence type="ECO:0000313" key="3">
    <source>
        <dbReference type="Proteomes" id="UP001165576"/>
    </source>
</evidence>
<comment type="caution">
    <text evidence="2">The sequence shown here is derived from an EMBL/GenBank/DDBJ whole genome shotgun (WGS) entry which is preliminary data.</text>
</comment>
<dbReference type="RefSeq" id="WP_266116603.1">
    <property type="nucleotide sequence ID" value="NZ_JANIDY010000002.1"/>
</dbReference>
<organism evidence="2 3">
    <name type="scientific">Bombella pluederhausensis</name>
    <dbReference type="NCBI Taxonomy" id="2967336"/>
    <lineage>
        <taxon>Bacteria</taxon>
        <taxon>Pseudomonadati</taxon>
        <taxon>Pseudomonadota</taxon>
        <taxon>Alphaproteobacteria</taxon>
        <taxon>Acetobacterales</taxon>
        <taxon>Acetobacteraceae</taxon>
        <taxon>Bombella</taxon>
    </lineage>
</organism>
<evidence type="ECO:0008006" key="4">
    <source>
        <dbReference type="Google" id="ProtNLM"/>
    </source>
</evidence>
<reference evidence="2" key="1">
    <citation type="submission" date="2022-07" db="EMBL/GenBank/DDBJ databases">
        <title>Bombella genomes.</title>
        <authorList>
            <person name="Harer L."/>
            <person name="Styblova S."/>
            <person name="Ehrmann M."/>
        </authorList>
    </citation>
    <scope>NUCLEOTIDE SEQUENCE</scope>
    <source>
        <strain evidence="2">TMW 2.2543</strain>
    </source>
</reference>
<keyword evidence="3" id="KW-1185">Reference proteome</keyword>
<sequence>MKMLHLGKVVRRLSGRFSSRNEEEMDDFSLSRLTDAFTRATDIMAQENHFLMEKDVAGAAALLPEKTVLIEELGALVTHARKTGVRAENLPASFRQVQGRFMDIATQNRELLQEAMTTQEAVMKLLIDSAVEENRHGYGRTGEVGSDTSSRGVFSLNDRA</sequence>
<protein>
    <recommendedName>
        <fullName evidence="4">Flagellar protein FlgN</fullName>
    </recommendedName>
</protein>
<dbReference type="Proteomes" id="UP001165576">
    <property type="component" value="Unassembled WGS sequence"/>
</dbReference>
<feature type="region of interest" description="Disordered" evidence="1">
    <location>
        <begin position="137"/>
        <end position="160"/>
    </location>
</feature>
<accession>A0ABT3WJU3</accession>
<evidence type="ECO:0000256" key="1">
    <source>
        <dbReference type="SAM" id="MobiDB-lite"/>
    </source>
</evidence>
<gene>
    <name evidence="2" type="ORF">NQF86_05360</name>
</gene>